<evidence type="ECO:0000313" key="2">
    <source>
        <dbReference type="EMBL" id="GIF20438.1"/>
    </source>
</evidence>
<dbReference type="Gene3D" id="3.30.1330.40">
    <property type="entry name" value="RutC-like"/>
    <property type="match status" value="1"/>
</dbReference>
<reference evidence="2" key="1">
    <citation type="submission" date="2021-01" db="EMBL/GenBank/DDBJ databases">
        <title>Whole genome shotgun sequence of Actinoplanes tereljensis NBRC 105297.</title>
        <authorList>
            <person name="Komaki H."/>
            <person name="Tamura T."/>
        </authorList>
    </citation>
    <scope>NUCLEOTIDE SEQUENCE</scope>
    <source>
        <strain evidence="2">NBRC 105297</strain>
    </source>
</reference>
<comment type="caution">
    <text evidence="2">The sequence shown here is derived from an EMBL/GenBank/DDBJ whole genome shotgun (WGS) entry which is preliminary data.</text>
</comment>
<protein>
    <submittedName>
        <fullName evidence="2">Enamine deaminase RidA</fullName>
    </submittedName>
</protein>
<proteinExistence type="inferred from homology"/>
<sequence length="126" mass="13091">MTIERLNPPTVFAIPDLISQAVTVGGLLFLSGQVAWDTDGALVGAGDHAAQAAQIADNITALLTAASAAWADVIKETIYVVDYRPDLVPAIFTALRRGPAPASTLVPVPALFQPGFLLEVEVVAAI</sequence>
<dbReference type="PANTHER" id="PTHR11803">
    <property type="entry name" value="2-IMINOBUTANOATE/2-IMINOPROPANOATE DEAMINASE RIDA"/>
    <property type="match status" value="1"/>
</dbReference>
<evidence type="ECO:0000313" key="3">
    <source>
        <dbReference type="Proteomes" id="UP000623608"/>
    </source>
</evidence>
<dbReference type="GO" id="GO:0005829">
    <property type="term" value="C:cytosol"/>
    <property type="evidence" value="ECO:0007669"/>
    <property type="project" value="TreeGrafter"/>
</dbReference>
<organism evidence="2 3">
    <name type="scientific">Paractinoplanes tereljensis</name>
    <dbReference type="NCBI Taxonomy" id="571912"/>
    <lineage>
        <taxon>Bacteria</taxon>
        <taxon>Bacillati</taxon>
        <taxon>Actinomycetota</taxon>
        <taxon>Actinomycetes</taxon>
        <taxon>Micromonosporales</taxon>
        <taxon>Micromonosporaceae</taxon>
        <taxon>Paractinoplanes</taxon>
    </lineage>
</organism>
<evidence type="ECO:0000256" key="1">
    <source>
        <dbReference type="ARBA" id="ARBA00010552"/>
    </source>
</evidence>
<dbReference type="InterPro" id="IPR006175">
    <property type="entry name" value="YjgF/YER057c/UK114"/>
</dbReference>
<dbReference type="GO" id="GO:0019239">
    <property type="term" value="F:deaminase activity"/>
    <property type="evidence" value="ECO:0007669"/>
    <property type="project" value="TreeGrafter"/>
</dbReference>
<comment type="similarity">
    <text evidence="1">Belongs to the RutC family.</text>
</comment>
<dbReference type="AlphaFoldDB" id="A0A919NL04"/>
<dbReference type="CDD" id="cd00448">
    <property type="entry name" value="YjgF_YER057c_UK114_family"/>
    <property type="match status" value="1"/>
</dbReference>
<dbReference type="InterPro" id="IPR035959">
    <property type="entry name" value="RutC-like_sf"/>
</dbReference>
<gene>
    <name evidence="2" type="ORF">Ate02nite_31680</name>
</gene>
<keyword evidence="3" id="KW-1185">Reference proteome</keyword>
<name>A0A919NL04_9ACTN</name>
<accession>A0A919NL04</accession>
<dbReference type="Proteomes" id="UP000623608">
    <property type="component" value="Unassembled WGS sequence"/>
</dbReference>
<dbReference type="RefSeq" id="WP_203806078.1">
    <property type="nucleotide sequence ID" value="NZ_BOMY01000022.1"/>
</dbReference>
<dbReference type="Pfam" id="PF01042">
    <property type="entry name" value="Ribonuc_L-PSP"/>
    <property type="match status" value="1"/>
</dbReference>
<dbReference type="EMBL" id="BOMY01000022">
    <property type="protein sequence ID" value="GIF20438.1"/>
    <property type="molecule type" value="Genomic_DNA"/>
</dbReference>
<dbReference type="SUPFAM" id="SSF55298">
    <property type="entry name" value="YjgF-like"/>
    <property type="match status" value="1"/>
</dbReference>
<dbReference type="PANTHER" id="PTHR11803:SF58">
    <property type="entry name" value="PROTEIN HMF1-RELATED"/>
    <property type="match status" value="1"/>
</dbReference>